<proteinExistence type="predicted"/>
<feature type="transmembrane region" description="Helical" evidence="1">
    <location>
        <begin position="359"/>
        <end position="380"/>
    </location>
</feature>
<feature type="transmembrane region" description="Helical" evidence="1">
    <location>
        <begin position="56"/>
        <end position="76"/>
    </location>
</feature>
<feature type="transmembrane region" description="Helical" evidence="1">
    <location>
        <begin position="96"/>
        <end position="113"/>
    </location>
</feature>
<dbReference type="EMBL" id="MTYJ01000127">
    <property type="protein sequence ID" value="OQV13282.1"/>
    <property type="molecule type" value="Genomic_DNA"/>
</dbReference>
<evidence type="ECO:0008006" key="4">
    <source>
        <dbReference type="Google" id="ProtNLM"/>
    </source>
</evidence>
<organism evidence="2 3">
    <name type="scientific">Hypsibius exemplaris</name>
    <name type="common">Freshwater tardigrade</name>
    <dbReference type="NCBI Taxonomy" id="2072580"/>
    <lineage>
        <taxon>Eukaryota</taxon>
        <taxon>Metazoa</taxon>
        <taxon>Ecdysozoa</taxon>
        <taxon>Tardigrada</taxon>
        <taxon>Eutardigrada</taxon>
        <taxon>Parachela</taxon>
        <taxon>Hypsibioidea</taxon>
        <taxon>Hypsibiidae</taxon>
        <taxon>Hypsibius</taxon>
    </lineage>
</organism>
<name>A0A1W0WDP1_HYPEX</name>
<feature type="transmembrane region" description="Helical" evidence="1">
    <location>
        <begin position="146"/>
        <end position="165"/>
    </location>
</feature>
<reference evidence="3" key="1">
    <citation type="submission" date="2017-01" db="EMBL/GenBank/DDBJ databases">
        <title>Comparative genomics of anhydrobiosis in the tardigrade Hypsibius dujardini.</title>
        <authorList>
            <person name="Yoshida Y."/>
            <person name="Koutsovoulos G."/>
            <person name="Laetsch D."/>
            <person name="Stevens L."/>
            <person name="Kumar S."/>
            <person name="Horikawa D."/>
            <person name="Ishino K."/>
            <person name="Komine S."/>
            <person name="Tomita M."/>
            <person name="Blaxter M."/>
            <person name="Arakawa K."/>
        </authorList>
    </citation>
    <scope>NUCLEOTIDE SEQUENCE [LARGE SCALE GENOMIC DNA]</scope>
    <source>
        <strain evidence="3">Z151</strain>
    </source>
</reference>
<keyword evidence="1" id="KW-0812">Transmembrane</keyword>
<feature type="transmembrane region" description="Helical" evidence="1">
    <location>
        <begin position="265"/>
        <end position="286"/>
    </location>
</feature>
<gene>
    <name evidence="2" type="ORF">BV898_12488</name>
</gene>
<evidence type="ECO:0000256" key="1">
    <source>
        <dbReference type="SAM" id="Phobius"/>
    </source>
</evidence>
<dbReference type="InterPro" id="IPR026505">
    <property type="entry name" value="Solute_c_fam_35_mem_F3/F4"/>
</dbReference>
<keyword evidence="1" id="KW-1133">Transmembrane helix</keyword>
<sequence length="464" mass="51793">MATKPGKFMRSLSMQVVAKKFRRMNSMAMHLEETAATVPHEKDEFDHLKIRDVRQFALGLVFVFSISVCTAMLNNVVKKTTVPGFRAPAFSLFVRSGYRILTFPAFLILHWIYDTIKAKLTNSSPQAMSGVFRDAMRLYGDRKVSFERFSCDVLLLATLTVVSQYSNFAPLFASVSTGCMAGLGSTSLVFVFIFSAIFLRIQVIATKVLGVFFFIAGMGLLVTVEVLYNPWPGWIQTIAIIVGAFLTAVYQLVFKIRIGGTTNLARISFSVSLFSAVTFVFTWPLVLVLRFTGMEEWDITDLPWEMLMRTSCTAWALVFLINLGVAWTNPFFTSFGFLMAVPFSYVFDKVWNNSTVSEMEIGGATLICIGFLVLVFGDVLSWSRIRSEWRTIRRNAALAKKNVGKTVQATADISKSGPQTELSAFRNAVLQAHRRGFSNPSHVPAGTVKAGKFRNFRNLSVVNP</sequence>
<comment type="caution">
    <text evidence="2">The sequence shown here is derived from an EMBL/GenBank/DDBJ whole genome shotgun (WGS) entry which is preliminary data.</text>
</comment>
<feature type="transmembrane region" description="Helical" evidence="1">
    <location>
        <begin position="306"/>
        <end position="324"/>
    </location>
</feature>
<protein>
    <recommendedName>
        <fullName evidence="4">EamA domain-containing protein</fullName>
    </recommendedName>
</protein>
<dbReference type="OrthoDB" id="10062838at2759"/>
<dbReference type="Proteomes" id="UP000192578">
    <property type="component" value="Unassembled WGS sequence"/>
</dbReference>
<feature type="transmembrane region" description="Helical" evidence="1">
    <location>
        <begin position="234"/>
        <end position="253"/>
    </location>
</feature>
<keyword evidence="1" id="KW-0472">Membrane</keyword>
<dbReference type="PANTHER" id="PTHR19346">
    <property type="entry name" value="SUGAR PHOSPHATE TRANSPORTER DOMAIN-CONTAINING PROTEIN"/>
    <property type="match status" value="1"/>
</dbReference>
<feature type="transmembrane region" description="Helical" evidence="1">
    <location>
        <begin position="208"/>
        <end position="228"/>
    </location>
</feature>
<accession>A0A1W0WDP1</accession>
<feature type="transmembrane region" description="Helical" evidence="1">
    <location>
        <begin position="331"/>
        <end position="347"/>
    </location>
</feature>
<evidence type="ECO:0000313" key="2">
    <source>
        <dbReference type="EMBL" id="OQV13282.1"/>
    </source>
</evidence>
<keyword evidence="3" id="KW-1185">Reference proteome</keyword>
<dbReference type="PANTHER" id="PTHR19346:SF4">
    <property type="entry name" value="SUGAR PHOSPHATE TRANSPORTER DOMAIN-CONTAINING PROTEIN"/>
    <property type="match status" value="1"/>
</dbReference>
<evidence type="ECO:0000313" key="3">
    <source>
        <dbReference type="Proteomes" id="UP000192578"/>
    </source>
</evidence>
<dbReference type="AlphaFoldDB" id="A0A1W0WDP1"/>
<feature type="transmembrane region" description="Helical" evidence="1">
    <location>
        <begin position="171"/>
        <end position="199"/>
    </location>
</feature>